<name>A0ABD3DLH7_9LAMI</name>
<proteinExistence type="predicted"/>
<accession>A0ABD3DLH7</accession>
<comment type="caution">
    <text evidence="1">The sequence shown here is derived from an EMBL/GenBank/DDBJ whole genome shotgun (WGS) entry which is preliminary data.</text>
</comment>
<gene>
    <name evidence="1" type="ORF">CASFOL_013549</name>
</gene>
<protein>
    <submittedName>
        <fullName evidence="1">Uncharacterized protein</fullName>
    </submittedName>
</protein>
<dbReference type="Proteomes" id="UP001632038">
    <property type="component" value="Unassembled WGS sequence"/>
</dbReference>
<evidence type="ECO:0000313" key="2">
    <source>
        <dbReference type="Proteomes" id="UP001632038"/>
    </source>
</evidence>
<sequence length="58" mass="6822">MLVVLFFGRLAADQSSSKPSGFSLSTSWIIWPTSSKYIIYQIIETDYLRERRDDEQFK</sequence>
<dbReference type="EMBL" id="JAVIJP010000016">
    <property type="protein sequence ID" value="KAL3642734.1"/>
    <property type="molecule type" value="Genomic_DNA"/>
</dbReference>
<evidence type="ECO:0000313" key="1">
    <source>
        <dbReference type="EMBL" id="KAL3642734.1"/>
    </source>
</evidence>
<reference evidence="2" key="1">
    <citation type="journal article" date="2024" name="IScience">
        <title>Strigolactones Initiate the Formation of Haustorium-like Structures in Castilleja.</title>
        <authorList>
            <person name="Buerger M."/>
            <person name="Peterson D."/>
            <person name="Chory J."/>
        </authorList>
    </citation>
    <scope>NUCLEOTIDE SEQUENCE [LARGE SCALE GENOMIC DNA]</scope>
</reference>
<dbReference type="AlphaFoldDB" id="A0ABD3DLH7"/>
<keyword evidence="2" id="KW-1185">Reference proteome</keyword>
<organism evidence="1 2">
    <name type="scientific">Castilleja foliolosa</name>
    <dbReference type="NCBI Taxonomy" id="1961234"/>
    <lineage>
        <taxon>Eukaryota</taxon>
        <taxon>Viridiplantae</taxon>
        <taxon>Streptophyta</taxon>
        <taxon>Embryophyta</taxon>
        <taxon>Tracheophyta</taxon>
        <taxon>Spermatophyta</taxon>
        <taxon>Magnoliopsida</taxon>
        <taxon>eudicotyledons</taxon>
        <taxon>Gunneridae</taxon>
        <taxon>Pentapetalae</taxon>
        <taxon>asterids</taxon>
        <taxon>lamiids</taxon>
        <taxon>Lamiales</taxon>
        <taxon>Orobanchaceae</taxon>
        <taxon>Pedicularideae</taxon>
        <taxon>Castillejinae</taxon>
        <taxon>Castilleja</taxon>
    </lineage>
</organism>